<sequence>MTIPNPRVFMDISIGGRDIGRMVFELFSDQLPYTCENFRCLCTGETGLGYYLRPRWYKNVPIHRIIPDFMCQGGNFNTGNCFGGESIYGQYLRDESFRYKHSKRGVLSMAKTRVRHSNSSQFFITFRPCAWLDGKHVVFGNLEHGQDVLSQIEQEGTEIGRVKKPVKIWNCGEIDPQCIYAEMPEILPDKPIYVIPKVDKPILDMEIAKSEDSYKEIVPDEVFKRAYYNF</sequence>
<accession>A0A0K3AMC9</accession>
<dbReference type="OrthoDB" id="193499at2759"/>
<dbReference type="OMA" id="IPNPRVY"/>
<dbReference type="GO" id="GO:0005737">
    <property type="term" value="C:cytoplasm"/>
    <property type="evidence" value="ECO:0007669"/>
    <property type="project" value="TreeGrafter"/>
</dbReference>
<comment type="function">
    <text evidence="1">PPIases accelerate the folding of proteins. It catalyzes the cis-trans isomerization of proline imidic peptide bonds in oligopeptides.</text>
</comment>
<reference evidence="3 4" key="1">
    <citation type="journal article" date="2012" name="Nucleic Acids Res.">
        <title>Sequencing of the smallest Apicomplexan genome from the human pathogen Babesia microti.</title>
        <authorList>
            <person name="Cornillot E."/>
            <person name="Hadj-Kaddour K."/>
            <person name="Dassouli A."/>
            <person name="Noel B."/>
            <person name="Ranwez V."/>
            <person name="Vacherie B."/>
            <person name="Augagneur Y."/>
            <person name="Bres V."/>
            <person name="Duclos A."/>
            <person name="Randazzo S."/>
            <person name="Carcy B."/>
            <person name="Debierre-Grockiego F."/>
            <person name="Delbecq S."/>
            <person name="Moubri-Menage K."/>
            <person name="Shams-Eldin H."/>
            <person name="Usmani-Brown S."/>
            <person name="Bringaud F."/>
            <person name="Wincker P."/>
            <person name="Vivares C.P."/>
            <person name="Schwarz R.T."/>
            <person name="Schetters T.P."/>
            <person name="Krause P.J."/>
            <person name="Gorenflot A."/>
            <person name="Berry V."/>
            <person name="Barbe V."/>
            <person name="Ben Mamoun C."/>
        </authorList>
    </citation>
    <scope>NUCLEOTIDE SEQUENCE [LARGE SCALE GENOMIC DNA]</scope>
    <source>
        <strain evidence="3 4">RI</strain>
    </source>
</reference>
<gene>
    <name evidence="3" type="ORF">BMR1_03g01450</name>
</gene>
<dbReference type="RefSeq" id="XP_012648900.1">
    <property type="nucleotide sequence ID" value="XM_012793446.1"/>
</dbReference>
<evidence type="ECO:0000313" key="4">
    <source>
        <dbReference type="Proteomes" id="UP000002899"/>
    </source>
</evidence>
<dbReference type="KEGG" id="bmic:BMR1_03g01450"/>
<reference evidence="3 4" key="2">
    <citation type="journal article" date="2013" name="PLoS ONE">
        <title>Whole genome mapping and re-organization of the nuclear and mitochondrial genomes of Babesia microti isolates.</title>
        <authorList>
            <person name="Cornillot E."/>
            <person name="Dassouli A."/>
            <person name="Garg A."/>
            <person name="Pachikara N."/>
            <person name="Randazzo S."/>
            <person name="Depoix D."/>
            <person name="Carcy B."/>
            <person name="Delbecq S."/>
            <person name="Frutos R."/>
            <person name="Silva J.C."/>
            <person name="Sutton R."/>
            <person name="Krause P.J."/>
            <person name="Mamoun C.B."/>
        </authorList>
    </citation>
    <scope>NUCLEOTIDE SEQUENCE [LARGE SCALE GENOMIC DNA]</scope>
    <source>
        <strain evidence="3 4">RI</strain>
    </source>
</reference>
<proteinExistence type="inferred from homology"/>
<dbReference type="EMBL" id="LN871598">
    <property type="protein sequence ID" value="CTQ40889.1"/>
    <property type="molecule type" value="Genomic_DNA"/>
</dbReference>
<dbReference type="GO" id="GO:0016018">
    <property type="term" value="F:cyclosporin A binding"/>
    <property type="evidence" value="ECO:0007669"/>
    <property type="project" value="TreeGrafter"/>
</dbReference>
<dbReference type="AlphaFoldDB" id="A0A0K3AMC9"/>
<dbReference type="Proteomes" id="UP000002899">
    <property type="component" value="Chromosome III"/>
</dbReference>
<dbReference type="PANTHER" id="PTHR11071:SF561">
    <property type="entry name" value="PEPTIDYL-PROLYL CIS-TRANS ISOMERASE D-RELATED"/>
    <property type="match status" value="1"/>
</dbReference>
<dbReference type="GeneID" id="24424925"/>
<evidence type="ECO:0000256" key="1">
    <source>
        <dbReference type="RuleBase" id="RU363019"/>
    </source>
</evidence>
<dbReference type="InterPro" id="IPR029000">
    <property type="entry name" value="Cyclophilin-like_dom_sf"/>
</dbReference>
<evidence type="ECO:0000259" key="2">
    <source>
        <dbReference type="PROSITE" id="PS50072"/>
    </source>
</evidence>
<dbReference type="EC" id="5.2.1.8" evidence="1"/>
<keyword evidence="1 3" id="KW-0413">Isomerase</keyword>
<dbReference type="PROSITE" id="PS50072">
    <property type="entry name" value="CSA_PPIASE_2"/>
    <property type="match status" value="1"/>
</dbReference>
<evidence type="ECO:0000313" key="3">
    <source>
        <dbReference type="EMBL" id="CTQ40889.1"/>
    </source>
</evidence>
<dbReference type="SUPFAM" id="SSF50891">
    <property type="entry name" value="Cyclophilin-like"/>
    <property type="match status" value="1"/>
</dbReference>
<dbReference type="PRINTS" id="PR00153">
    <property type="entry name" value="CSAPPISMRASE"/>
</dbReference>
<dbReference type="InterPro" id="IPR002130">
    <property type="entry name" value="Cyclophilin-type_PPIase_dom"/>
</dbReference>
<keyword evidence="4" id="KW-1185">Reference proteome</keyword>
<protein>
    <recommendedName>
        <fullName evidence="1">Peptidyl-prolyl cis-trans isomerase</fullName>
        <shortName evidence="1">PPIase</shortName>
        <ecNumber evidence="1">5.2.1.8</ecNumber>
    </recommendedName>
</protein>
<dbReference type="GO" id="GO:0006457">
    <property type="term" value="P:protein folding"/>
    <property type="evidence" value="ECO:0007669"/>
    <property type="project" value="TreeGrafter"/>
</dbReference>
<dbReference type="FunFam" id="2.40.100.10:FF:000031">
    <property type="entry name" value="Peptidyl-prolyl cis-trans isomerase"/>
    <property type="match status" value="1"/>
</dbReference>
<dbReference type="GO" id="GO:0003755">
    <property type="term" value="F:peptidyl-prolyl cis-trans isomerase activity"/>
    <property type="evidence" value="ECO:0007669"/>
    <property type="project" value="UniProtKB-UniRule"/>
</dbReference>
<reference evidence="3 4" key="3">
    <citation type="journal article" date="2016" name="Sci. Rep.">
        <title>Genome-wide diversity and gene expression profiling of Babesia microti isolates identify polymorphic genes that mediate host-pathogen interactions.</title>
        <authorList>
            <person name="Silva J.C."/>
            <person name="Cornillot E."/>
            <person name="McCracken C."/>
            <person name="Usmani-Brown S."/>
            <person name="Dwivedi A."/>
            <person name="Ifeonu O.O."/>
            <person name="Crabtree J."/>
            <person name="Gotia H.T."/>
            <person name="Virji A.Z."/>
            <person name="Reynes C."/>
            <person name="Colinge J."/>
            <person name="Kumar V."/>
            <person name="Lawres L."/>
            <person name="Pazzi J.E."/>
            <person name="Pablo J.V."/>
            <person name="Hung C."/>
            <person name="Brancato J."/>
            <person name="Kumari P."/>
            <person name="Orvis J."/>
            <person name="Tretina K."/>
            <person name="Chibucos M."/>
            <person name="Ott S."/>
            <person name="Sadzewicz L."/>
            <person name="Sengamalay N."/>
            <person name="Shetty A.C."/>
            <person name="Su Q."/>
            <person name="Tallon L."/>
            <person name="Fraser C.M."/>
            <person name="Frutos R."/>
            <person name="Molina D.M."/>
            <person name="Krause P.J."/>
            <person name="Ben Mamoun C."/>
        </authorList>
    </citation>
    <scope>NUCLEOTIDE SEQUENCE [LARGE SCALE GENOMIC DNA]</scope>
    <source>
        <strain evidence="3 4">RI</strain>
    </source>
</reference>
<comment type="similarity">
    <text evidence="1">Belongs to the cyclophilin-type PPIase family.</text>
</comment>
<feature type="domain" description="PPIase cyclophilin-type" evidence="2">
    <location>
        <begin position="9"/>
        <end position="173"/>
    </location>
</feature>
<organism evidence="3 4">
    <name type="scientific">Babesia microti (strain RI)</name>
    <dbReference type="NCBI Taxonomy" id="1133968"/>
    <lineage>
        <taxon>Eukaryota</taxon>
        <taxon>Sar</taxon>
        <taxon>Alveolata</taxon>
        <taxon>Apicomplexa</taxon>
        <taxon>Aconoidasida</taxon>
        <taxon>Piroplasmida</taxon>
        <taxon>Babesiidae</taxon>
        <taxon>Babesia</taxon>
    </lineage>
</organism>
<keyword evidence="1" id="KW-0697">Rotamase</keyword>
<name>A0A0K3AMC9_BABMR</name>
<comment type="catalytic activity">
    <reaction evidence="1">
        <text>[protein]-peptidylproline (omega=180) = [protein]-peptidylproline (omega=0)</text>
        <dbReference type="Rhea" id="RHEA:16237"/>
        <dbReference type="Rhea" id="RHEA-COMP:10747"/>
        <dbReference type="Rhea" id="RHEA-COMP:10748"/>
        <dbReference type="ChEBI" id="CHEBI:83833"/>
        <dbReference type="ChEBI" id="CHEBI:83834"/>
        <dbReference type="EC" id="5.2.1.8"/>
    </reaction>
</comment>
<dbReference type="VEuPathDB" id="PiroplasmaDB:BMR1_03g01450"/>
<dbReference type="PANTHER" id="PTHR11071">
    <property type="entry name" value="PEPTIDYL-PROLYL CIS-TRANS ISOMERASE"/>
    <property type="match status" value="1"/>
</dbReference>
<dbReference type="Gene3D" id="2.40.100.10">
    <property type="entry name" value="Cyclophilin-like"/>
    <property type="match status" value="1"/>
</dbReference>
<dbReference type="Pfam" id="PF00160">
    <property type="entry name" value="Pro_isomerase"/>
    <property type="match status" value="1"/>
</dbReference>